<dbReference type="SUPFAM" id="SSF53067">
    <property type="entry name" value="Actin-like ATPase domain"/>
    <property type="match status" value="2"/>
</dbReference>
<proteinExistence type="predicted"/>
<dbReference type="Pfam" id="PF00814">
    <property type="entry name" value="TsaD"/>
    <property type="match status" value="1"/>
</dbReference>
<dbReference type="NCBIfam" id="TIGR03725">
    <property type="entry name" value="T6A_YeaZ"/>
    <property type="match status" value="1"/>
</dbReference>
<dbReference type="Gene3D" id="3.30.420.40">
    <property type="match status" value="2"/>
</dbReference>
<evidence type="ECO:0000259" key="1">
    <source>
        <dbReference type="Pfam" id="PF00814"/>
    </source>
</evidence>
<dbReference type="RefSeq" id="WP_377327581.1">
    <property type="nucleotide sequence ID" value="NZ_JBHUMZ010000013.1"/>
</dbReference>
<sequence>MKSGLCIDTSNQPMSIALYKDDVMAAEMTINIKRNHSVQLMPNIEHLMNQVNLKPNELEQIVVAEGPGSFTGIRIGMTTAKTLAWSLNIPIKTVSSLELVASSLLYHNGLVSPFFDARRGNVYAGLYRVAEGHIERVEDDCNIEMTSWLEKVSHYNEKVLFVSPNGGSFKDEINQSGGVWVTQPFNLPKASLLWQLAVSKKETPIHLVKPNYLRITEAEANLQKKSEEGHKS</sequence>
<gene>
    <name evidence="2" type="primary">tsaB</name>
    <name evidence="2" type="ORF">ACFSW4_03950</name>
</gene>
<dbReference type="EC" id="2.3.1.234" evidence="2"/>
<name>A0ABW5Q871_9BACI</name>
<dbReference type="PANTHER" id="PTHR11735:SF11">
    <property type="entry name" value="TRNA THREONYLCARBAMOYLADENOSINE BIOSYNTHESIS PROTEIN TSAB"/>
    <property type="match status" value="1"/>
</dbReference>
<keyword evidence="3" id="KW-1185">Reference proteome</keyword>
<dbReference type="EMBL" id="JBHUMZ010000013">
    <property type="protein sequence ID" value="MFD2638020.1"/>
    <property type="molecule type" value="Genomic_DNA"/>
</dbReference>
<dbReference type="CDD" id="cd24032">
    <property type="entry name" value="ASKHA_NBD_TsaB"/>
    <property type="match status" value="1"/>
</dbReference>
<organism evidence="2 3">
    <name type="scientific">Piscibacillus salipiscarius</name>
    <dbReference type="NCBI Taxonomy" id="299480"/>
    <lineage>
        <taxon>Bacteria</taxon>
        <taxon>Bacillati</taxon>
        <taxon>Bacillota</taxon>
        <taxon>Bacilli</taxon>
        <taxon>Bacillales</taxon>
        <taxon>Bacillaceae</taxon>
        <taxon>Piscibacillus</taxon>
    </lineage>
</organism>
<comment type="caution">
    <text evidence="2">The sequence shown here is derived from an EMBL/GenBank/DDBJ whole genome shotgun (WGS) entry which is preliminary data.</text>
</comment>
<feature type="domain" description="Gcp-like" evidence="1">
    <location>
        <begin position="33"/>
        <end position="149"/>
    </location>
</feature>
<evidence type="ECO:0000313" key="2">
    <source>
        <dbReference type="EMBL" id="MFD2638020.1"/>
    </source>
</evidence>
<keyword evidence="2" id="KW-0808">Transferase</keyword>
<dbReference type="InterPro" id="IPR000905">
    <property type="entry name" value="Gcp-like_dom"/>
</dbReference>
<reference evidence="3" key="1">
    <citation type="journal article" date="2019" name="Int. J. Syst. Evol. Microbiol.">
        <title>The Global Catalogue of Microorganisms (GCM) 10K type strain sequencing project: providing services to taxonomists for standard genome sequencing and annotation.</title>
        <authorList>
            <consortium name="The Broad Institute Genomics Platform"/>
            <consortium name="The Broad Institute Genome Sequencing Center for Infectious Disease"/>
            <person name="Wu L."/>
            <person name="Ma J."/>
        </authorList>
    </citation>
    <scope>NUCLEOTIDE SEQUENCE [LARGE SCALE GENOMIC DNA]</scope>
    <source>
        <strain evidence="3">TISTR 1571</strain>
    </source>
</reference>
<dbReference type="GO" id="GO:0061711">
    <property type="term" value="F:tRNA N(6)-L-threonylcarbamoyladenine synthase activity"/>
    <property type="evidence" value="ECO:0007669"/>
    <property type="project" value="UniProtKB-EC"/>
</dbReference>
<dbReference type="InterPro" id="IPR022496">
    <property type="entry name" value="T6A_TsaB"/>
</dbReference>
<evidence type="ECO:0000313" key="3">
    <source>
        <dbReference type="Proteomes" id="UP001597452"/>
    </source>
</evidence>
<dbReference type="InterPro" id="IPR043129">
    <property type="entry name" value="ATPase_NBD"/>
</dbReference>
<accession>A0ABW5Q871</accession>
<dbReference type="PANTHER" id="PTHR11735">
    <property type="entry name" value="TRNA N6-ADENOSINE THREONYLCARBAMOYLTRANSFERASE"/>
    <property type="match status" value="1"/>
</dbReference>
<protein>
    <submittedName>
        <fullName evidence="2">tRNA (Adenosine(37)-N6)-threonylcarbamoyltransferase complex dimerization subunit type 1 TsaB</fullName>
        <ecNumber evidence="2">2.3.1.234</ecNumber>
    </submittedName>
</protein>
<dbReference type="Proteomes" id="UP001597452">
    <property type="component" value="Unassembled WGS sequence"/>
</dbReference>
<keyword evidence="2" id="KW-0012">Acyltransferase</keyword>